<gene>
    <name evidence="8" type="ORF">SD70_12115</name>
</gene>
<reference evidence="8 9" key="1">
    <citation type="submission" date="2014-12" db="EMBL/GenBank/DDBJ databases">
        <title>Draft genome sequence of Paenibacillus kamchatkensis strain B-2647.</title>
        <authorList>
            <person name="Karlyshev A.V."/>
            <person name="Kudryashova E.B."/>
        </authorList>
    </citation>
    <scope>NUCLEOTIDE SEQUENCE [LARGE SCALE GENOMIC DNA]</scope>
    <source>
        <strain evidence="8 9">VKM B-2647</strain>
    </source>
</reference>
<dbReference type="EMBL" id="JXAK01000018">
    <property type="protein sequence ID" value="KIL40654.1"/>
    <property type="molecule type" value="Genomic_DNA"/>
</dbReference>
<comment type="function">
    <text evidence="5">Required for morphogenesis and for the elongation of the flagellar filament by facilitating polymerization of the flagellin monomers at the tip of growing filament. Forms a capping structure, which prevents flagellin subunits (transported through the central channel of the flagellum) from leaking out without polymerization at the distal end.</text>
</comment>
<dbReference type="PANTHER" id="PTHR30288">
    <property type="entry name" value="FLAGELLAR CAP/ASSEMBLY PROTEIN FLID"/>
    <property type="match status" value="1"/>
</dbReference>
<evidence type="ECO:0000259" key="7">
    <source>
        <dbReference type="Pfam" id="PF07195"/>
    </source>
</evidence>
<feature type="domain" description="Flagellar hook-associated protein 2 C-terminal" evidence="7">
    <location>
        <begin position="230"/>
        <end position="496"/>
    </location>
</feature>
<keyword evidence="9" id="KW-1185">Reference proteome</keyword>
<comment type="similarity">
    <text evidence="1 5">Belongs to the FliD family.</text>
</comment>
<dbReference type="RefSeq" id="WP_041047821.1">
    <property type="nucleotide sequence ID" value="NZ_JXAK01000018.1"/>
</dbReference>
<comment type="subcellular location">
    <subcellularLocation>
        <location evidence="5">Secreted</location>
    </subcellularLocation>
    <subcellularLocation>
        <location evidence="5">Bacterial flagellum</location>
    </subcellularLocation>
</comment>
<evidence type="ECO:0000256" key="4">
    <source>
        <dbReference type="ARBA" id="ARBA00023143"/>
    </source>
</evidence>
<feature type="domain" description="Flagellar hook-associated protein 2 N-terminal" evidence="6">
    <location>
        <begin position="10"/>
        <end position="105"/>
    </location>
</feature>
<keyword evidence="4 5" id="KW-0975">Bacterial flagellum</keyword>
<evidence type="ECO:0000256" key="2">
    <source>
        <dbReference type="ARBA" id="ARBA00011255"/>
    </source>
</evidence>
<sequence>MVNRISGLGSGMDIDGMVSKLMMAERAPQDKLKQKEQLLEWKQDAYRSINSLAASFRDSAFSLRFSANWQKTTATTSDSTKITVSSDSTAQPASHQLTVTSLATNGFNVSGNAIFGGNGKLDPTASISSQASALGFTLDSSNQFVINGKTISFSPSDSLNSIMDQVNKSGAGVTMTYDSYSDKVVISTNTTGSSAVIDFTGTTFSGTGTSGNVLEMLKLDTNSATQPHKGTDAQFTLDGLSTSRPSNQFTINGVTYNLLDKTLSGQTVTVNISSDTASIKKSIQDFVDKYNTLISTISSKLSEQKFRDYQPLTDDQKAAMKDSDITSWTQKAQSGLLNGDDLLQKGYNDFRAVAYTQVTNVSGSYSLLSQIGITTNPYNSNDPTSAGKLSIDNTKLDAALAADPQGVIDLFTNVGTTGSSDRGVAQQFYEAADNLVKSLTSRAGITGTVYNSSTTELGLQVDSLSKQIDEWTDKLSKKEDYYYQIFSAMDTAVANGNQQISWLQSQMK</sequence>
<evidence type="ECO:0000259" key="6">
    <source>
        <dbReference type="Pfam" id="PF02465"/>
    </source>
</evidence>
<evidence type="ECO:0000256" key="1">
    <source>
        <dbReference type="ARBA" id="ARBA00009764"/>
    </source>
</evidence>
<evidence type="ECO:0000256" key="3">
    <source>
        <dbReference type="ARBA" id="ARBA00023054"/>
    </source>
</evidence>
<keyword evidence="3" id="KW-0175">Coiled coil</keyword>
<dbReference type="Pfam" id="PF02465">
    <property type="entry name" value="FliD_N"/>
    <property type="match status" value="1"/>
</dbReference>
<evidence type="ECO:0000256" key="5">
    <source>
        <dbReference type="RuleBase" id="RU362066"/>
    </source>
</evidence>
<keyword evidence="5" id="KW-0964">Secreted</keyword>
<dbReference type="Pfam" id="PF07195">
    <property type="entry name" value="FliD_C"/>
    <property type="match status" value="1"/>
</dbReference>
<evidence type="ECO:0000313" key="8">
    <source>
        <dbReference type="EMBL" id="KIL40654.1"/>
    </source>
</evidence>
<evidence type="ECO:0000313" key="9">
    <source>
        <dbReference type="Proteomes" id="UP000031967"/>
    </source>
</evidence>
<protein>
    <recommendedName>
        <fullName evidence="5">Flagellar hook-associated protein 2</fullName>
        <shortName evidence="5">HAP2</shortName>
    </recommendedName>
    <alternativeName>
        <fullName evidence="5">Flagellar cap protein</fullName>
    </alternativeName>
</protein>
<dbReference type="InterPro" id="IPR040026">
    <property type="entry name" value="FliD"/>
</dbReference>
<proteinExistence type="inferred from homology"/>
<organism evidence="8 9">
    <name type="scientific">Gordoniibacillus kamchatkensis</name>
    <dbReference type="NCBI Taxonomy" id="1590651"/>
    <lineage>
        <taxon>Bacteria</taxon>
        <taxon>Bacillati</taxon>
        <taxon>Bacillota</taxon>
        <taxon>Bacilli</taxon>
        <taxon>Bacillales</taxon>
        <taxon>Paenibacillaceae</taxon>
        <taxon>Gordoniibacillus</taxon>
    </lineage>
</organism>
<dbReference type="PANTHER" id="PTHR30288:SF0">
    <property type="entry name" value="FLAGELLAR HOOK-ASSOCIATED PROTEIN 2"/>
    <property type="match status" value="1"/>
</dbReference>
<dbReference type="InterPro" id="IPR003481">
    <property type="entry name" value="FliD_N"/>
</dbReference>
<dbReference type="InterPro" id="IPR010809">
    <property type="entry name" value="FliD_C"/>
</dbReference>
<comment type="subunit">
    <text evidence="2 5">Homopentamer.</text>
</comment>
<comment type="caution">
    <text evidence="8">The sequence shown here is derived from an EMBL/GenBank/DDBJ whole genome shotgun (WGS) entry which is preliminary data.</text>
</comment>
<accession>A0ABR5AI09</accession>
<dbReference type="Proteomes" id="UP000031967">
    <property type="component" value="Unassembled WGS sequence"/>
</dbReference>
<name>A0ABR5AI09_9BACL</name>